<dbReference type="STRING" id="5888.A0D9I2"/>
<dbReference type="Pfam" id="PF00069">
    <property type="entry name" value="Pkinase"/>
    <property type="match status" value="1"/>
</dbReference>
<organism evidence="2 3">
    <name type="scientific">Paramecium tetraurelia</name>
    <dbReference type="NCBI Taxonomy" id="5888"/>
    <lineage>
        <taxon>Eukaryota</taxon>
        <taxon>Sar</taxon>
        <taxon>Alveolata</taxon>
        <taxon>Ciliophora</taxon>
        <taxon>Intramacronucleata</taxon>
        <taxon>Oligohymenophorea</taxon>
        <taxon>Peniculida</taxon>
        <taxon>Parameciidae</taxon>
        <taxon>Paramecium</taxon>
    </lineage>
</organism>
<dbReference type="GeneID" id="5032881"/>
<dbReference type="OrthoDB" id="63989at2759"/>
<dbReference type="PROSITE" id="PS50011">
    <property type="entry name" value="PROTEIN_KINASE_DOM"/>
    <property type="match status" value="1"/>
</dbReference>
<dbReference type="GO" id="GO:0044773">
    <property type="term" value="P:mitotic DNA damage checkpoint signaling"/>
    <property type="evidence" value="ECO:0000318"/>
    <property type="project" value="GO_Central"/>
</dbReference>
<dbReference type="PANTHER" id="PTHR44167">
    <property type="entry name" value="OVARIAN-SPECIFIC SERINE/THREONINE-PROTEIN KINASE LOK-RELATED"/>
    <property type="match status" value="1"/>
</dbReference>
<dbReference type="SMART" id="SM00220">
    <property type="entry name" value="S_TKc"/>
    <property type="match status" value="1"/>
</dbReference>
<dbReference type="PANTHER" id="PTHR44167:SF18">
    <property type="entry name" value="PROTEIN KINASE DOMAIN-CONTAINING PROTEIN"/>
    <property type="match status" value="1"/>
</dbReference>
<dbReference type="KEGG" id="ptm:GSPATT00014629001"/>
<keyword evidence="3" id="KW-1185">Reference proteome</keyword>
<feature type="domain" description="Protein kinase" evidence="1">
    <location>
        <begin position="97"/>
        <end position="372"/>
    </location>
</feature>
<reference evidence="2 3" key="1">
    <citation type="journal article" date="2006" name="Nature">
        <title>Global trends of whole-genome duplications revealed by the ciliate Paramecium tetraurelia.</title>
        <authorList>
            <consortium name="Genoscope"/>
            <person name="Aury J.-M."/>
            <person name="Jaillon O."/>
            <person name="Duret L."/>
            <person name="Noel B."/>
            <person name="Jubin C."/>
            <person name="Porcel B.M."/>
            <person name="Segurens B."/>
            <person name="Daubin V."/>
            <person name="Anthouard V."/>
            <person name="Aiach N."/>
            <person name="Arnaiz O."/>
            <person name="Billaut A."/>
            <person name="Beisson J."/>
            <person name="Blanc I."/>
            <person name="Bouhouche K."/>
            <person name="Camara F."/>
            <person name="Duharcourt S."/>
            <person name="Guigo R."/>
            <person name="Gogendeau D."/>
            <person name="Katinka M."/>
            <person name="Keller A.-M."/>
            <person name="Kissmehl R."/>
            <person name="Klotz C."/>
            <person name="Koll F."/>
            <person name="Le Moue A."/>
            <person name="Lepere C."/>
            <person name="Malinsky S."/>
            <person name="Nowacki M."/>
            <person name="Nowak J.K."/>
            <person name="Plattner H."/>
            <person name="Poulain J."/>
            <person name="Ruiz F."/>
            <person name="Serrano V."/>
            <person name="Zagulski M."/>
            <person name="Dessen P."/>
            <person name="Betermier M."/>
            <person name="Weissenbach J."/>
            <person name="Scarpelli C."/>
            <person name="Schachter V."/>
            <person name="Sperling L."/>
            <person name="Meyer E."/>
            <person name="Cohen J."/>
            <person name="Wincker P."/>
        </authorList>
    </citation>
    <scope>NUCLEOTIDE SEQUENCE [LARGE SCALE GENOMIC DNA]</scope>
    <source>
        <strain evidence="2 3">Stock d4-2</strain>
    </source>
</reference>
<dbReference type="GO" id="GO:0004674">
    <property type="term" value="F:protein serine/threonine kinase activity"/>
    <property type="evidence" value="ECO:0000318"/>
    <property type="project" value="GO_Central"/>
</dbReference>
<dbReference type="Proteomes" id="UP000000600">
    <property type="component" value="Unassembled WGS sequence"/>
</dbReference>
<dbReference type="GO" id="GO:0005524">
    <property type="term" value="F:ATP binding"/>
    <property type="evidence" value="ECO:0007669"/>
    <property type="project" value="InterPro"/>
</dbReference>
<dbReference type="GO" id="GO:0005634">
    <property type="term" value="C:nucleus"/>
    <property type="evidence" value="ECO:0000318"/>
    <property type="project" value="GO_Central"/>
</dbReference>
<dbReference type="InParanoid" id="A0D9I2"/>
<dbReference type="InterPro" id="IPR000719">
    <property type="entry name" value="Prot_kinase_dom"/>
</dbReference>
<dbReference type="OMA" id="ANDGQCI"/>
<dbReference type="RefSeq" id="XP_001447096.1">
    <property type="nucleotide sequence ID" value="XM_001447059.1"/>
</dbReference>
<dbReference type="eggNOG" id="KOG0032">
    <property type="taxonomic scope" value="Eukaryota"/>
</dbReference>
<proteinExistence type="predicted"/>
<evidence type="ECO:0000259" key="1">
    <source>
        <dbReference type="PROSITE" id="PS50011"/>
    </source>
</evidence>
<evidence type="ECO:0000313" key="2">
    <source>
        <dbReference type="EMBL" id="CAK79699.1"/>
    </source>
</evidence>
<sequence>MSLFQCSALYLANDGQCIEVDLTTRSGSLLITLKNGNEQLVYLPSNSMDTILRFAREIDESTIKFQIIVRQIGTLDLHNPETQIKVTFLLSLMDIEQLSLRLIGRQIFQSTSQSVVLEKLAPGVKLIQTPYKISVEKKATFTSKDQLAKSRLGQLKQEADILRLLKNNSHKNIILLEEIVTDYNSISVILEYCKGGDLLKLLSQRNIQIDIPLLMFNLLSALKHLHDLEIVHRDIKLQNILFKDSQHMDTLKVSDFGFACKISDIQYINPRCGTPGYTAPEVFSQSCSYDEKVDIYSAGIVFYNILTFKNPFGNFENVSELIKLNINGEYNETYLEKTKAHNPLAYDLLTQMLSKHANNRPSARECLDHPYFKSQQKVDFTKEMIQRKRKLNKQKRITLKMKQETVATQ</sequence>
<accession>A0D9I2</accession>
<name>A0D9I2_PARTE</name>
<protein>
    <recommendedName>
        <fullName evidence="1">Protein kinase domain-containing protein</fullName>
    </recommendedName>
</protein>
<dbReference type="InterPro" id="IPR011009">
    <property type="entry name" value="Kinase-like_dom_sf"/>
</dbReference>
<dbReference type="SUPFAM" id="SSF56112">
    <property type="entry name" value="Protein kinase-like (PK-like)"/>
    <property type="match status" value="1"/>
</dbReference>
<dbReference type="HOGENOM" id="CLU_664735_0_0_1"/>
<gene>
    <name evidence="2" type="ORF">GSPATT00014629001</name>
</gene>
<evidence type="ECO:0000313" key="3">
    <source>
        <dbReference type="Proteomes" id="UP000000600"/>
    </source>
</evidence>
<dbReference type="PROSITE" id="PS00108">
    <property type="entry name" value="PROTEIN_KINASE_ST"/>
    <property type="match status" value="1"/>
</dbReference>
<dbReference type="Gene3D" id="1.10.510.10">
    <property type="entry name" value="Transferase(Phosphotransferase) domain 1"/>
    <property type="match status" value="1"/>
</dbReference>
<dbReference type="EMBL" id="CT868341">
    <property type="protein sequence ID" value="CAK79699.1"/>
    <property type="molecule type" value="Genomic_DNA"/>
</dbReference>
<dbReference type="AlphaFoldDB" id="A0D9I2"/>
<dbReference type="InterPro" id="IPR008271">
    <property type="entry name" value="Ser/Thr_kinase_AS"/>
</dbReference>
<dbReference type="GO" id="GO:0005737">
    <property type="term" value="C:cytoplasm"/>
    <property type="evidence" value="ECO:0000318"/>
    <property type="project" value="GO_Central"/>
</dbReference>